<feature type="domain" description="DUF4397" evidence="2">
    <location>
        <begin position="34"/>
        <end position="152"/>
    </location>
</feature>
<evidence type="ECO:0000256" key="1">
    <source>
        <dbReference type="SAM" id="SignalP"/>
    </source>
</evidence>
<reference evidence="3" key="1">
    <citation type="submission" date="2020-02" db="EMBL/GenBank/DDBJ databases">
        <authorList>
            <person name="Meier V. D."/>
        </authorList>
    </citation>
    <scope>NUCLEOTIDE SEQUENCE</scope>
    <source>
        <strain evidence="3">AVDCRST_MAG89</strain>
    </source>
</reference>
<proteinExistence type="predicted"/>
<dbReference type="AlphaFoldDB" id="A0A6J4LHB1"/>
<gene>
    <name evidence="3" type="ORF">AVDCRST_MAG89-2209</name>
</gene>
<dbReference type="PROSITE" id="PS51257">
    <property type="entry name" value="PROKAR_LIPOPROTEIN"/>
    <property type="match status" value="1"/>
</dbReference>
<evidence type="ECO:0000313" key="3">
    <source>
        <dbReference type="EMBL" id="CAA9332596.1"/>
    </source>
</evidence>
<evidence type="ECO:0000259" key="2">
    <source>
        <dbReference type="Pfam" id="PF14344"/>
    </source>
</evidence>
<protein>
    <recommendedName>
        <fullName evidence="2">DUF4397 domain-containing protein</fullName>
    </recommendedName>
</protein>
<dbReference type="InterPro" id="IPR025510">
    <property type="entry name" value="DUF4397"/>
</dbReference>
<dbReference type="EMBL" id="CADCTV010000468">
    <property type="protein sequence ID" value="CAA9332596.1"/>
    <property type="molecule type" value="Genomic_DNA"/>
</dbReference>
<name>A0A6J4LHB1_9BACT</name>
<organism evidence="3">
    <name type="scientific">uncultured Gemmatimonadota bacterium</name>
    <dbReference type="NCBI Taxonomy" id="203437"/>
    <lineage>
        <taxon>Bacteria</taxon>
        <taxon>Pseudomonadati</taxon>
        <taxon>Gemmatimonadota</taxon>
        <taxon>environmental samples</taxon>
    </lineage>
</organism>
<feature type="chain" id="PRO_5026666624" description="DUF4397 domain-containing protein" evidence="1">
    <location>
        <begin position="21"/>
        <end position="239"/>
    </location>
</feature>
<dbReference type="Pfam" id="PF14344">
    <property type="entry name" value="DUF4397"/>
    <property type="match status" value="1"/>
</dbReference>
<sequence length="239" mass="23397">MKRFLVMPVLAAVLFTAACGEDGDLMGAGPTGSVRFFNATTGIAGSSGFTANGKFANGSALASGQPAQSCAEVSEGPASFAFGAANTGGTGLSGNALTTLDNQVVTAGGNYTVAAAGSAPSPTLFMLDNNFAGALAANEAAVRFVNLAPATGTALNTFTVLKGVLGQGHTLVQSGIAVGAPSTFNTVTSGSSVYTILKGHETVISGSAATLNLQAGSVNTVAIVPNASGGFQLVNVPRC</sequence>
<accession>A0A6J4LHB1</accession>
<feature type="signal peptide" evidence="1">
    <location>
        <begin position="1"/>
        <end position="20"/>
    </location>
</feature>
<keyword evidence="1" id="KW-0732">Signal</keyword>